<evidence type="ECO:0000313" key="10">
    <source>
        <dbReference type="Proteomes" id="UP001296943"/>
    </source>
</evidence>
<dbReference type="RefSeq" id="WP_204502334.1">
    <property type="nucleotide sequence ID" value="NZ_JAFBDR010000044.1"/>
</dbReference>
<accession>A0ABS2N6E4</accession>
<protein>
    <submittedName>
        <fullName evidence="9">Peptide/nickel transport system permease protein</fullName>
    </submittedName>
</protein>
<organism evidence="9 10">
    <name type="scientific">Aquibacillus albus</name>
    <dbReference type="NCBI Taxonomy" id="1168171"/>
    <lineage>
        <taxon>Bacteria</taxon>
        <taxon>Bacillati</taxon>
        <taxon>Bacillota</taxon>
        <taxon>Bacilli</taxon>
        <taxon>Bacillales</taxon>
        <taxon>Bacillaceae</taxon>
        <taxon>Aquibacillus</taxon>
    </lineage>
</organism>
<keyword evidence="4 7" id="KW-0812">Transmembrane</keyword>
<dbReference type="InterPro" id="IPR035906">
    <property type="entry name" value="MetI-like_sf"/>
</dbReference>
<dbReference type="Pfam" id="PF00528">
    <property type="entry name" value="BPD_transp_1"/>
    <property type="match status" value="1"/>
</dbReference>
<gene>
    <name evidence="9" type="ORF">JOC48_004288</name>
</gene>
<evidence type="ECO:0000256" key="6">
    <source>
        <dbReference type="ARBA" id="ARBA00023136"/>
    </source>
</evidence>
<keyword evidence="2 7" id="KW-0813">Transport</keyword>
<dbReference type="InterPro" id="IPR000515">
    <property type="entry name" value="MetI-like"/>
</dbReference>
<reference evidence="9 10" key="1">
    <citation type="submission" date="2021-01" db="EMBL/GenBank/DDBJ databases">
        <title>Genomic Encyclopedia of Type Strains, Phase IV (KMG-IV): sequencing the most valuable type-strain genomes for metagenomic binning, comparative biology and taxonomic classification.</title>
        <authorList>
            <person name="Goeker M."/>
        </authorList>
    </citation>
    <scope>NUCLEOTIDE SEQUENCE [LARGE SCALE GENOMIC DNA]</scope>
    <source>
        <strain evidence="9 10">DSM 23711</strain>
    </source>
</reference>
<evidence type="ECO:0000256" key="3">
    <source>
        <dbReference type="ARBA" id="ARBA00022475"/>
    </source>
</evidence>
<feature type="transmembrane region" description="Helical" evidence="7">
    <location>
        <begin position="175"/>
        <end position="192"/>
    </location>
</feature>
<evidence type="ECO:0000256" key="5">
    <source>
        <dbReference type="ARBA" id="ARBA00022989"/>
    </source>
</evidence>
<dbReference type="PROSITE" id="PS50928">
    <property type="entry name" value="ABC_TM1"/>
    <property type="match status" value="1"/>
</dbReference>
<keyword evidence="5 7" id="KW-1133">Transmembrane helix</keyword>
<comment type="subcellular location">
    <subcellularLocation>
        <location evidence="1 7">Cell membrane</location>
        <topology evidence="1 7">Multi-pass membrane protein</topology>
    </subcellularLocation>
</comment>
<keyword evidence="6 7" id="KW-0472">Membrane</keyword>
<evidence type="ECO:0000256" key="1">
    <source>
        <dbReference type="ARBA" id="ARBA00004651"/>
    </source>
</evidence>
<dbReference type="CDD" id="cd06261">
    <property type="entry name" value="TM_PBP2"/>
    <property type="match status" value="1"/>
</dbReference>
<comment type="caution">
    <text evidence="9">The sequence shown here is derived from an EMBL/GenBank/DDBJ whole genome shotgun (WGS) entry which is preliminary data.</text>
</comment>
<dbReference type="PANTHER" id="PTHR43386">
    <property type="entry name" value="OLIGOPEPTIDE TRANSPORT SYSTEM PERMEASE PROTEIN APPC"/>
    <property type="match status" value="1"/>
</dbReference>
<evidence type="ECO:0000256" key="4">
    <source>
        <dbReference type="ARBA" id="ARBA00022692"/>
    </source>
</evidence>
<evidence type="ECO:0000256" key="2">
    <source>
        <dbReference type="ARBA" id="ARBA00022448"/>
    </source>
</evidence>
<proteinExistence type="inferred from homology"/>
<name>A0ABS2N6E4_9BACI</name>
<evidence type="ECO:0000259" key="8">
    <source>
        <dbReference type="PROSITE" id="PS50928"/>
    </source>
</evidence>
<sequence>MSVQPLKKENKANHVVVTNKVKPETTDSQVDDNFEISFWNKFKRNKIAVICGAYLILIVFCAVFAPFLTTYSPTQGELASRILPIGSEGHFLGTDEQGRDMWTRIIFGARLSLLAAFVPVLIGTMIGSILGIVSGYFGGRIETLIMRNLDIYYAFPAIILAIALAAVIGSGLGTIIISLSFIMIPPISRVAMSATKKVAHMEYIDAAKTSGAGHVKIMYYHIFPNVFSPIFVYASTLLGLSLLFASGLSFLGLGVEPPIAEWGFMLNSLKDLVIISPMITFTPGFFIFITALALNLFSDGIRDAMQEK</sequence>
<dbReference type="Proteomes" id="UP001296943">
    <property type="component" value="Unassembled WGS sequence"/>
</dbReference>
<feature type="transmembrane region" description="Helical" evidence="7">
    <location>
        <begin position="111"/>
        <end position="139"/>
    </location>
</feature>
<dbReference type="EMBL" id="JAFBDR010000044">
    <property type="protein sequence ID" value="MBM7573702.1"/>
    <property type="molecule type" value="Genomic_DNA"/>
</dbReference>
<keyword evidence="10" id="KW-1185">Reference proteome</keyword>
<dbReference type="Gene3D" id="1.10.3720.10">
    <property type="entry name" value="MetI-like"/>
    <property type="match status" value="1"/>
</dbReference>
<evidence type="ECO:0000313" key="9">
    <source>
        <dbReference type="EMBL" id="MBM7573702.1"/>
    </source>
</evidence>
<dbReference type="PANTHER" id="PTHR43386:SF25">
    <property type="entry name" value="PEPTIDE ABC TRANSPORTER PERMEASE PROTEIN"/>
    <property type="match status" value="1"/>
</dbReference>
<feature type="domain" description="ABC transmembrane type-1" evidence="8">
    <location>
        <begin position="109"/>
        <end position="298"/>
    </location>
</feature>
<feature type="transmembrane region" description="Helical" evidence="7">
    <location>
        <begin position="273"/>
        <end position="297"/>
    </location>
</feature>
<keyword evidence="3" id="KW-1003">Cell membrane</keyword>
<dbReference type="Pfam" id="PF12911">
    <property type="entry name" value="OppC_N"/>
    <property type="match status" value="1"/>
</dbReference>
<dbReference type="InterPro" id="IPR025966">
    <property type="entry name" value="OppC_N"/>
</dbReference>
<evidence type="ECO:0000256" key="7">
    <source>
        <dbReference type="RuleBase" id="RU363032"/>
    </source>
</evidence>
<comment type="similarity">
    <text evidence="7">Belongs to the binding-protein-dependent transport system permease family.</text>
</comment>
<feature type="transmembrane region" description="Helical" evidence="7">
    <location>
        <begin position="151"/>
        <end position="169"/>
    </location>
</feature>
<feature type="transmembrane region" description="Helical" evidence="7">
    <location>
        <begin position="230"/>
        <end position="253"/>
    </location>
</feature>
<dbReference type="InterPro" id="IPR050366">
    <property type="entry name" value="BP-dependent_transpt_permease"/>
</dbReference>
<dbReference type="SUPFAM" id="SSF161098">
    <property type="entry name" value="MetI-like"/>
    <property type="match status" value="1"/>
</dbReference>
<feature type="transmembrane region" description="Helical" evidence="7">
    <location>
        <begin position="47"/>
        <end position="68"/>
    </location>
</feature>